<dbReference type="STRING" id="383372.Rcas_0559"/>
<dbReference type="InterPro" id="IPR025110">
    <property type="entry name" value="AMP-bd_C"/>
</dbReference>
<accession>A7NGU2</accession>
<evidence type="ECO:0000256" key="2">
    <source>
        <dbReference type="ARBA" id="ARBA00022598"/>
    </source>
</evidence>
<organism evidence="5 6">
    <name type="scientific">Roseiflexus castenholzii (strain DSM 13941 / HLO8)</name>
    <dbReference type="NCBI Taxonomy" id="383372"/>
    <lineage>
        <taxon>Bacteria</taxon>
        <taxon>Bacillati</taxon>
        <taxon>Chloroflexota</taxon>
        <taxon>Chloroflexia</taxon>
        <taxon>Chloroflexales</taxon>
        <taxon>Roseiflexineae</taxon>
        <taxon>Roseiflexaceae</taxon>
        <taxon>Roseiflexus</taxon>
    </lineage>
</organism>
<gene>
    <name evidence="5" type="ordered locus">Rcas_0559</name>
</gene>
<protein>
    <submittedName>
        <fullName evidence="5">AMP-dependent synthetase and ligase</fullName>
    </submittedName>
</protein>
<dbReference type="KEGG" id="rca:Rcas_0559"/>
<dbReference type="FunFam" id="3.30.300.30:FF:000008">
    <property type="entry name" value="2,3-dihydroxybenzoate-AMP ligase"/>
    <property type="match status" value="1"/>
</dbReference>
<proteinExistence type="inferred from homology"/>
<dbReference type="GO" id="GO:0031956">
    <property type="term" value="F:medium-chain fatty acid-CoA ligase activity"/>
    <property type="evidence" value="ECO:0007669"/>
    <property type="project" value="TreeGrafter"/>
</dbReference>
<keyword evidence="2 5" id="KW-0436">Ligase</keyword>
<evidence type="ECO:0000259" key="4">
    <source>
        <dbReference type="Pfam" id="PF13193"/>
    </source>
</evidence>
<dbReference type="OrthoDB" id="9781737at2"/>
<feature type="domain" description="AMP-dependent synthetase/ligase" evidence="3">
    <location>
        <begin position="12"/>
        <end position="364"/>
    </location>
</feature>
<dbReference type="SUPFAM" id="SSF56801">
    <property type="entry name" value="Acetyl-CoA synthetase-like"/>
    <property type="match status" value="1"/>
</dbReference>
<evidence type="ECO:0000259" key="3">
    <source>
        <dbReference type="Pfam" id="PF00501"/>
    </source>
</evidence>
<sequence length="507" mass="55245">MKTPLTTIDALRRAVEHAPQRPFLLFEGLSFSYKDIAAIAACWAARLRAVGVERGDRVALFLENSPAFVTAYLGTHMIGAIVVLVNTLYRQTELRHILNDSAAKVVIVGDQAHADLLRQANAPGVVIFASDVVLEGADDAPDWTRAPEPGDIALIGYTSGTTGRSKGAMLTHANLMANSAAVTVAWHWTEHDRLLLTLPLFHIHGLGVGLNGTLYTASTVDLRRGFDAADVLDTLARGETTMFFGVPTMYTRLIAEARRRQAAGASARVDGMRLFVSGSAPLSPQTFAEFEELFGHRILERYGMTETVMNLTNPYDGERRPGTVGMPFPGQEARIVDVRTRQPLPDGEIGEIQVRGPHVFAGYWRNPQATAEAFDADGWFNTGDLGWRSADGYFTITGRARELIISGGYNIYPREVEEVLLAHPAVSEAAVVGLPDAEFGEQVVAVVVPATSATDSLEQELIDWCRARLASYKKPRRIVFVASLPRNALGKVQKHVMQQQLTPSGAT</sequence>
<feature type="domain" description="AMP-binding enzyme C-terminal" evidence="4">
    <location>
        <begin position="415"/>
        <end position="491"/>
    </location>
</feature>
<dbReference type="eggNOG" id="COG0318">
    <property type="taxonomic scope" value="Bacteria"/>
</dbReference>
<dbReference type="Pfam" id="PF00501">
    <property type="entry name" value="AMP-binding"/>
    <property type="match status" value="1"/>
</dbReference>
<dbReference type="InterPro" id="IPR042099">
    <property type="entry name" value="ANL_N_sf"/>
</dbReference>
<dbReference type="HOGENOM" id="CLU_000022_59_10_0"/>
<evidence type="ECO:0000313" key="6">
    <source>
        <dbReference type="Proteomes" id="UP000000263"/>
    </source>
</evidence>
<dbReference type="Gene3D" id="3.30.300.30">
    <property type="match status" value="1"/>
</dbReference>
<dbReference type="InterPro" id="IPR020845">
    <property type="entry name" value="AMP-binding_CS"/>
</dbReference>
<dbReference type="Pfam" id="PF13193">
    <property type="entry name" value="AMP-binding_C"/>
    <property type="match status" value="1"/>
</dbReference>
<dbReference type="PANTHER" id="PTHR43201:SF8">
    <property type="entry name" value="ACYL-COA SYNTHETASE FAMILY MEMBER 3"/>
    <property type="match status" value="1"/>
</dbReference>
<dbReference type="InterPro" id="IPR000873">
    <property type="entry name" value="AMP-dep_synth/lig_dom"/>
</dbReference>
<dbReference type="EMBL" id="CP000804">
    <property type="protein sequence ID" value="ABU56689.1"/>
    <property type="molecule type" value="Genomic_DNA"/>
</dbReference>
<dbReference type="Proteomes" id="UP000000263">
    <property type="component" value="Chromosome"/>
</dbReference>
<dbReference type="InterPro" id="IPR045851">
    <property type="entry name" value="AMP-bd_C_sf"/>
</dbReference>
<keyword evidence="6" id="KW-1185">Reference proteome</keyword>
<dbReference type="RefSeq" id="WP_012119120.1">
    <property type="nucleotide sequence ID" value="NC_009767.1"/>
</dbReference>
<comment type="similarity">
    <text evidence="1">Belongs to the ATP-dependent AMP-binding enzyme family.</text>
</comment>
<name>A7NGU2_ROSCS</name>
<dbReference type="Gene3D" id="3.40.50.12780">
    <property type="entry name" value="N-terminal domain of ligase-like"/>
    <property type="match status" value="1"/>
</dbReference>
<reference evidence="5 6" key="1">
    <citation type="submission" date="2007-08" db="EMBL/GenBank/DDBJ databases">
        <title>Complete sequence of Roseiflexus castenholzii DSM 13941.</title>
        <authorList>
            <consortium name="US DOE Joint Genome Institute"/>
            <person name="Copeland A."/>
            <person name="Lucas S."/>
            <person name="Lapidus A."/>
            <person name="Barry K."/>
            <person name="Glavina del Rio T."/>
            <person name="Dalin E."/>
            <person name="Tice H."/>
            <person name="Pitluck S."/>
            <person name="Thompson L.S."/>
            <person name="Brettin T."/>
            <person name="Bruce D."/>
            <person name="Detter J.C."/>
            <person name="Han C."/>
            <person name="Tapia R."/>
            <person name="Schmutz J."/>
            <person name="Larimer F."/>
            <person name="Land M."/>
            <person name="Hauser L."/>
            <person name="Kyrpides N."/>
            <person name="Mikhailova N."/>
            <person name="Bryant D.A."/>
            <person name="Hanada S."/>
            <person name="Tsukatani Y."/>
            <person name="Richardson P."/>
        </authorList>
    </citation>
    <scope>NUCLEOTIDE SEQUENCE [LARGE SCALE GENOMIC DNA]</scope>
    <source>
        <strain evidence="6">DSM 13941 / HLO8</strain>
    </source>
</reference>
<evidence type="ECO:0000313" key="5">
    <source>
        <dbReference type="EMBL" id="ABU56689.1"/>
    </source>
</evidence>
<dbReference type="PROSITE" id="PS00455">
    <property type="entry name" value="AMP_BINDING"/>
    <property type="match status" value="1"/>
</dbReference>
<dbReference type="GO" id="GO:0006631">
    <property type="term" value="P:fatty acid metabolic process"/>
    <property type="evidence" value="ECO:0007669"/>
    <property type="project" value="TreeGrafter"/>
</dbReference>
<dbReference type="PANTHER" id="PTHR43201">
    <property type="entry name" value="ACYL-COA SYNTHETASE"/>
    <property type="match status" value="1"/>
</dbReference>
<evidence type="ECO:0000256" key="1">
    <source>
        <dbReference type="ARBA" id="ARBA00006432"/>
    </source>
</evidence>
<dbReference type="CDD" id="cd05941">
    <property type="entry name" value="MCS"/>
    <property type="match status" value="1"/>
</dbReference>
<dbReference type="AlphaFoldDB" id="A7NGU2"/>